<name>A0ACA9PDB7_9GLOM</name>
<gene>
    <name evidence="1" type="ORF">SPELUC_LOCUS11428</name>
</gene>
<feature type="non-terminal residue" evidence="1">
    <location>
        <position position="1"/>
    </location>
</feature>
<dbReference type="EMBL" id="CAJVPW010024242">
    <property type="protein sequence ID" value="CAG8704133.1"/>
    <property type="molecule type" value="Genomic_DNA"/>
</dbReference>
<evidence type="ECO:0000313" key="2">
    <source>
        <dbReference type="Proteomes" id="UP000789366"/>
    </source>
</evidence>
<accession>A0ACA9PDB7</accession>
<keyword evidence="2" id="KW-1185">Reference proteome</keyword>
<evidence type="ECO:0000313" key="1">
    <source>
        <dbReference type="EMBL" id="CAG8704133.1"/>
    </source>
</evidence>
<comment type="caution">
    <text evidence="1">The sequence shown here is derived from an EMBL/GenBank/DDBJ whole genome shotgun (WGS) entry which is preliminary data.</text>
</comment>
<sequence length="79" mass="8987">KQQQINKLAQEITEKDVKVEKTSDFSSLQNEVDNVIDGIDENTTDEKEKVKLAQAKELKELVESVKKDEDLASKNYFAS</sequence>
<reference evidence="1" key="1">
    <citation type="submission" date="2021-06" db="EMBL/GenBank/DDBJ databases">
        <authorList>
            <person name="Kallberg Y."/>
            <person name="Tangrot J."/>
            <person name="Rosling A."/>
        </authorList>
    </citation>
    <scope>NUCLEOTIDE SEQUENCE</scope>
    <source>
        <strain evidence="1">28 12/20/2015</strain>
    </source>
</reference>
<organism evidence="1 2">
    <name type="scientific">Cetraspora pellucida</name>
    <dbReference type="NCBI Taxonomy" id="1433469"/>
    <lineage>
        <taxon>Eukaryota</taxon>
        <taxon>Fungi</taxon>
        <taxon>Fungi incertae sedis</taxon>
        <taxon>Mucoromycota</taxon>
        <taxon>Glomeromycotina</taxon>
        <taxon>Glomeromycetes</taxon>
        <taxon>Diversisporales</taxon>
        <taxon>Gigasporaceae</taxon>
        <taxon>Cetraspora</taxon>
    </lineage>
</organism>
<dbReference type="Proteomes" id="UP000789366">
    <property type="component" value="Unassembled WGS sequence"/>
</dbReference>
<proteinExistence type="predicted"/>
<protein>
    <submittedName>
        <fullName evidence="1">6160_t:CDS:1</fullName>
    </submittedName>
</protein>